<reference evidence="1 2" key="1">
    <citation type="submission" date="2020-08" db="EMBL/GenBank/DDBJ databases">
        <title>A Genomic Blueprint of the Chicken Gut Microbiome.</title>
        <authorList>
            <person name="Gilroy R."/>
            <person name="Ravi A."/>
            <person name="Getino M."/>
            <person name="Pursley I."/>
            <person name="Horton D.L."/>
            <person name="Alikhan N.-F."/>
            <person name="Baker D."/>
            <person name="Gharbi K."/>
            <person name="Hall N."/>
            <person name="Watson M."/>
            <person name="Adriaenssens E.M."/>
            <person name="Foster-Nyarko E."/>
            <person name="Jarju S."/>
            <person name="Secka A."/>
            <person name="Antonio M."/>
            <person name="Oren A."/>
            <person name="Chaudhuri R."/>
            <person name="La Ragione R.M."/>
            <person name="Hildebrand F."/>
            <person name="Pallen M.J."/>
        </authorList>
    </citation>
    <scope>NUCLEOTIDE SEQUENCE [LARGE SCALE GENOMIC DNA]</scope>
    <source>
        <strain evidence="1 2">Sa1BUA2</strain>
    </source>
</reference>
<accession>A0ABR8VHP5</accession>
<gene>
    <name evidence="1" type="ORF">H9631_04270</name>
</gene>
<organism evidence="1 2">
    <name type="scientific">Bacillus norwichensis</name>
    <dbReference type="NCBI Taxonomy" id="2762217"/>
    <lineage>
        <taxon>Bacteria</taxon>
        <taxon>Bacillati</taxon>
        <taxon>Bacillota</taxon>
        <taxon>Bacilli</taxon>
        <taxon>Bacillales</taxon>
        <taxon>Bacillaceae</taxon>
        <taxon>Bacillus</taxon>
    </lineage>
</organism>
<dbReference type="EMBL" id="JACSPV010000005">
    <property type="protein sequence ID" value="MBD8004287.1"/>
    <property type="molecule type" value="Genomic_DNA"/>
</dbReference>
<protein>
    <submittedName>
        <fullName evidence="1">Uncharacterized protein</fullName>
    </submittedName>
</protein>
<comment type="caution">
    <text evidence="1">The sequence shown here is derived from an EMBL/GenBank/DDBJ whole genome shotgun (WGS) entry which is preliminary data.</text>
</comment>
<dbReference type="Proteomes" id="UP000648182">
    <property type="component" value="Unassembled WGS sequence"/>
</dbReference>
<sequence>MFKWMKQYLQVNHIHGRTEQSAF</sequence>
<keyword evidence="2" id="KW-1185">Reference proteome</keyword>
<name>A0ABR8VHP5_9BACI</name>
<proteinExistence type="predicted"/>
<evidence type="ECO:0000313" key="2">
    <source>
        <dbReference type="Proteomes" id="UP000648182"/>
    </source>
</evidence>
<evidence type="ECO:0000313" key="1">
    <source>
        <dbReference type="EMBL" id="MBD8004287.1"/>
    </source>
</evidence>